<dbReference type="Proteomes" id="UP000199371">
    <property type="component" value="Unassembled WGS sequence"/>
</dbReference>
<dbReference type="InterPro" id="IPR009057">
    <property type="entry name" value="Homeodomain-like_sf"/>
</dbReference>
<reference evidence="3" key="1">
    <citation type="submission" date="2016-10" db="EMBL/GenBank/DDBJ databases">
        <authorList>
            <person name="Varghese N."/>
            <person name="Submissions S."/>
        </authorList>
    </citation>
    <scope>NUCLEOTIDE SEQUENCE [LARGE SCALE GENOMIC DNA]</scope>
    <source>
        <strain evidence="3">DSM 17616</strain>
    </source>
</reference>
<dbReference type="Pfam" id="PF02914">
    <property type="entry name" value="DDE_2"/>
    <property type="match status" value="1"/>
</dbReference>
<sequence>MWLLASELAGVVGLPGSDRNVREQLKKLASENPELARKRQGTKGTEYHISLLPSATQTALYKIKGQIKVGEQLVTIPQKKARETYCSEALWARWNKNNHAAKEKAQQALLAVKAVFALKRNGVSLMDAYDSVCAQYNVALSTLRRHCAMVKGYDEADWAPALLPKHFEASQSKKKNQFAFITPQAWELFKADYLSLEQPAMTVSYERLLDAAKGKGWEIPSLKSLARRMAHEVPAQQLVLLREGEHALHQLYPPQERTVEGIHAMEWLNGDGYQHNVFVKWFNGEILRPKTWFWQDIRSRKIVGWRCDISENTDSIRLSLMDVFAKYGVPKEITIDNTRAAANKWMTGGVPNRYRFKVKEDDPLGIIPMMGINLHWSSVIFGKGHGQAKPIERTFGVGGLEEYIDKHPICRGAYTGPNPMAKPDNYGSKAIAAEEFLQAIAKGVEMFNAKANRDTEICKGFMSFDQAFNASYETAEIRKATTAQLQLMMLQAEAVTVSKHGTIVLDAGGSLKGRKNRYFNDTMMNYVGQKLVARFDPLKLHDAVEIYALNGVHICTAECLEKVGFGDTQAARETKRKRTQFTKANKLAAQAKVSIDSLELAAMMRPVEEEVIPESKVVMMMRPAVRGNTATAIAYDHDQLANPENEHKAECAANFSESVAYLRELKQKNRI</sequence>
<dbReference type="SUPFAM" id="SSF46689">
    <property type="entry name" value="Homeodomain-like"/>
    <property type="match status" value="2"/>
</dbReference>
<dbReference type="SUPFAM" id="SSF50610">
    <property type="entry name" value="mu transposase, C-terminal domain"/>
    <property type="match status" value="1"/>
</dbReference>
<dbReference type="Pfam" id="PF02316">
    <property type="entry name" value="HTH_Tnp_Mu_1"/>
    <property type="match status" value="1"/>
</dbReference>
<dbReference type="Pfam" id="PF09299">
    <property type="entry name" value="Mu-transpos_C"/>
    <property type="match status" value="1"/>
</dbReference>
<evidence type="ECO:0000313" key="2">
    <source>
        <dbReference type="EMBL" id="SEH73249.1"/>
    </source>
</evidence>
<dbReference type="Pfam" id="PF09039">
    <property type="entry name" value="HTH_Tnp_Mu_2"/>
    <property type="match status" value="1"/>
</dbReference>
<dbReference type="GO" id="GO:0003677">
    <property type="term" value="F:DNA binding"/>
    <property type="evidence" value="ECO:0007669"/>
    <property type="project" value="UniProtKB-KW"/>
</dbReference>
<dbReference type="EMBL" id="FNXF01000003">
    <property type="protein sequence ID" value="SEH73249.1"/>
    <property type="molecule type" value="Genomic_DNA"/>
</dbReference>
<dbReference type="SUPFAM" id="SSF53098">
    <property type="entry name" value="Ribonuclease H-like"/>
    <property type="match status" value="1"/>
</dbReference>
<dbReference type="OrthoDB" id="5676324at2"/>
<dbReference type="InterPro" id="IPR015378">
    <property type="entry name" value="Transposase-like_Mu_C"/>
</dbReference>
<dbReference type="InterPro" id="IPR003314">
    <property type="entry name" value="Mu-type_HTH"/>
</dbReference>
<dbReference type="Gene3D" id="1.10.10.60">
    <property type="entry name" value="Homeodomain-like"/>
    <property type="match status" value="2"/>
</dbReference>
<evidence type="ECO:0000259" key="1">
    <source>
        <dbReference type="PROSITE" id="PS51702"/>
    </source>
</evidence>
<dbReference type="InterPro" id="IPR009004">
    <property type="entry name" value="Transposase_Mu_C"/>
</dbReference>
<dbReference type="PROSITE" id="PS51702">
    <property type="entry name" value="HTH_MU"/>
    <property type="match status" value="1"/>
</dbReference>
<proteinExistence type="predicted"/>
<dbReference type="Gene3D" id="2.30.30.130">
    <property type="entry name" value="Transposase, Mu, C-terminal"/>
    <property type="match status" value="1"/>
</dbReference>
<dbReference type="Gene3D" id="1.10.10.10">
    <property type="entry name" value="Winged helix-like DNA-binding domain superfamily/Winged helix DNA-binding domain"/>
    <property type="match status" value="1"/>
</dbReference>
<feature type="domain" description="HTH Mu-type" evidence="1">
    <location>
        <begin position="1"/>
        <end position="68"/>
    </location>
</feature>
<keyword evidence="2" id="KW-0238">DNA-binding</keyword>
<dbReference type="InterPro" id="IPR004189">
    <property type="entry name" value="Phage_Mu_transposase"/>
</dbReference>
<gene>
    <name evidence="2" type="ORF">SAMN05660691_01100</name>
</gene>
<accession>A0A1H6KNY9</accession>
<dbReference type="GO" id="GO:0015074">
    <property type="term" value="P:DNA integration"/>
    <property type="evidence" value="ECO:0007669"/>
    <property type="project" value="InterPro"/>
</dbReference>
<dbReference type="AlphaFoldDB" id="A0A1H6KNY9"/>
<dbReference type="Gene3D" id="3.30.420.10">
    <property type="entry name" value="Ribonuclease H-like superfamily/Ribonuclease H"/>
    <property type="match status" value="1"/>
</dbReference>
<dbReference type="GO" id="GO:0004803">
    <property type="term" value="F:transposase activity"/>
    <property type="evidence" value="ECO:0007669"/>
    <property type="project" value="InterPro"/>
</dbReference>
<protein>
    <submittedName>
        <fullName evidence="2">Mu DNA-binding domain-containing protein</fullName>
    </submittedName>
</protein>
<dbReference type="InterPro" id="IPR036397">
    <property type="entry name" value="RNaseH_sf"/>
</dbReference>
<dbReference type="Gene3D" id="6.10.250.2550">
    <property type="match status" value="1"/>
</dbReference>
<dbReference type="RefSeq" id="WP_092791093.1">
    <property type="nucleotide sequence ID" value="NZ_FNXF01000003.1"/>
</dbReference>
<dbReference type="STRING" id="173990.SAMN05660691_01100"/>
<organism evidence="2 3">
    <name type="scientific">Rheinheimera pacifica</name>
    <dbReference type="NCBI Taxonomy" id="173990"/>
    <lineage>
        <taxon>Bacteria</taxon>
        <taxon>Pseudomonadati</taxon>
        <taxon>Pseudomonadota</taxon>
        <taxon>Gammaproteobacteria</taxon>
        <taxon>Chromatiales</taxon>
        <taxon>Chromatiaceae</taxon>
        <taxon>Rheinheimera</taxon>
    </lineage>
</organism>
<dbReference type="InterPro" id="IPR036388">
    <property type="entry name" value="WH-like_DNA-bd_sf"/>
</dbReference>
<evidence type="ECO:0000313" key="3">
    <source>
        <dbReference type="Proteomes" id="UP000199371"/>
    </source>
</evidence>
<keyword evidence="3" id="KW-1185">Reference proteome</keyword>
<dbReference type="SUPFAM" id="SSF46955">
    <property type="entry name" value="Putative DNA-binding domain"/>
    <property type="match status" value="1"/>
</dbReference>
<dbReference type="GO" id="GO:0006313">
    <property type="term" value="P:DNA transposition"/>
    <property type="evidence" value="ECO:0007669"/>
    <property type="project" value="InterPro"/>
</dbReference>
<name>A0A1H6KNY9_9GAMM</name>
<dbReference type="InterPro" id="IPR015126">
    <property type="entry name" value="Mu_I-gamma"/>
</dbReference>
<dbReference type="InterPro" id="IPR012337">
    <property type="entry name" value="RNaseH-like_sf"/>
</dbReference>
<dbReference type="InterPro" id="IPR009061">
    <property type="entry name" value="DNA-bd_dom_put_sf"/>
</dbReference>